<sequence>MTSSPINAIPISSPQTPTAHSPRERSDTILTTSSSDSFPHLQTPQTSSILGVLNGHQPGSYKPSVVVESPTDALTISRHRQNSYGFGSALIPSSPETIPHDGHISPSLVEEPESLFTNDISPQLEPPIQLNTYSSNNILPISTLSPTSSTNVGLSEPDASRLSISTDGTIDQSDTTTASRRSKLKAVVRRKLERSKSSLRSLRRSKEDDGDSTSSGPPSLLDTNGITPSSSINNTVAVRPRKSRLKSLLTISRAPSSTSVRSTHVTSASHSPPSREQAQPSHQLSHHIGHHEITVRDFAHPPSAVFPAFARTRHFSIDGVAQLDQFTSPAQVISKYVSNSTQVPVYQSNMAGDSSYIHPVRITRPRATSMPLLDTTAADLMGDEPGHGKEEKTNYFDTVLPRELRLLVMKTLLEVYKAEGGMKRWSGETGGRKELIKLSRVSKSWQQLCLDGQLWSSLELSPYAHVLHPNTLKRILSSSLPFITTMDLRGMNRLKGSVLIPSLSPFDWTPSPRSDSLTVWLPNLRVLDLRGANRLSPSDICSTILGSPGLKTINLKAVQACSSEVIRTIARSTRQLEYLDISRCKDLTLGDIIFLINAMDDVQASKLKALKFGGLKSYGRHASDLLPLLAKTLISLEVLDAQGCTHLFDDDFEKFALALQEVGRQSSITHLNLSGCTALKGKFLVHLAGYLPQLRSLELANLSEMFKDNHDDGELDLVKFLKTIPKIEKIDLDQTGTHGGITDRVLDVLSRYRSDETDETVGKNLRELRIGGSKDVTSEGLCRLIRSCGNLEVLEIDNTPADNSVLRTFLKYHPKGNISVIDCRSITTSELDKLLKNTRTRVGYEGWDFTPFEYQTKELSSEGGKATVKSFQGWRNTTIPRDWREIRNDLDKIQHAKDEGVIEKEKKERKNSWWSSSPTSTSSGGTAVTGMMDLDGVWDGEGDGEGGGRGCVIM</sequence>
<dbReference type="GO" id="GO:0031146">
    <property type="term" value="P:SCF-dependent proteasomal ubiquitin-dependent protein catabolic process"/>
    <property type="evidence" value="ECO:0007669"/>
    <property type="project" value="TreeGrafter"/>
</dbReference>
<feature type="compositionally biased region" description="Low complexity" evidence="1">
    <location>
        <begin position="28"/>
        <end position="37"/>
    </location>
</feature>
<dbReference type="RefSeq" id="XP_066084524.1">
    <property type="nucleotide sequence ID" value="XM_066228427.1"/>
</dbReference>
<dbReference type="GO" id="GO:0019005">
    <property type="term" value="C:SCF ubiquitin ligase complex"/>
    <property type="evidence" value="ECO:0007669"/>
    <property type="project" value="TreeGrafter"/>
</dbReference>
<gene>
    <name evidence="2" type="ORF">V865_004650</name>
</gene>
<name>A0AAX4KJ94_9TREE</name>
<feature type="compositionally biased region" description="Low complexity" evidence="1">
    <location>
        <begin position="1"/>
        <end position="14"/>
    </location>
</feature>
<feature type="region of interest" description="Disordered" evidence="1">
    <location>
        <begin position="900"/>
        <end position="928"/>
    </location>
</feature>
<dbReference type="InterPro" id="IPR032675">
    <property type="entry name" value="LRR_dom_sf"/>
</dbReference>
<evidence type="ECO:0000313" key="3">
    <source>
        <dbReference type="Proteomes" id="UP001358614"/>
    </source>
</evidence>
<evidence type="ECO:0008006" key="4">
    <source>
        <dbReference type="Google" id="ProtNLM"/>
    </source>
</evidence>
<dbReference type="GeneID" id="91103451"/>
<keyword evidence="3" id="KW-1185">Reference proteome</keyword>
<feature type="compositionally biased region" description="Polar residues" evidence="1">
    <location>
        <begin position="162"/>
        <end position="179"/>
    </location>
</feature>
<dbReference type="EMBL" id="CP144089">
    <property type="protein sequence ID" value="WWD06557.1"/>
    <property type="molecule type" value="Genomic_DNA"/>
</dbReference>
<feature type="compositionally biased region" description="Polar residues" evidence="1">
    <location>
        <begin position="272"/>
        <end position="283"/>
    </location>
</feature>
<dbReference type="PANTHER" id="PTHR13318:SF281">
    <property type="entry name" value="F-BOX DOMAIN-CONTAINING PROTEIN"/>
    <property type="match status" value="1"/>
</dbReference>
<dbReference type="KEGG" id="ker:91103451"/>
<feature type="compositionally biased region" description="Basic and acidic residues" evidence="1">
    <location>
        <begin position="900"/>
        <end position="911"/>
    </location>
</feature>
<feature type="region of interest" description="Disordered" evidence="1">
    <location>
        <begin position="146"/>
        <end position="286"/>
    </location>
</feature>
<feature type="compositionally biased region" description="Polar residues" evidence="1">
    <location>
        <begin position="224"/>
        <end position="236"/>
    </location>
</feature>
<evidence type="ECO:0000256" key="1">
    <source>
        <dbReference type="SAM" id="MobiDB-lite"/>
    </source>
</evidence>
<feature type="compositionally biased region" description="Low complexity" evidence="1">
    <location>
        <begin position="912"/>
        <end position="926"/>
    </location>
</feature>
<feature type="compositionally biased region" description="Low complexity" evidence="1">
    <location>
        <begin position="212"/>
        <end position="223"/>
    </location>
</feature>
<protein>
    <recommendedName>
        <fullName evidence="4">F-box domain-containing protein</fullName>
    </recommendedName>
</protein>
<proteinExistence type="predicted"/>
<dbReference type="Proteomes" id="UP001358614">
    <property type="component" value="Chromosome 1"/>
</dbReference>
<dbReference type="PANTHER" id="PTHR13318">
    <property type="entry name" value="PARTNER OF PAIRED, ISOFORM B-RELATED"/>
    <property type="match status" value="1"/>
</dbReference>
<accession>A0AAX4KJ94</accession>
<feature type="compositionally biased region" description="Low complexity" evidence="1">
    <location>
        <begin position="256"/>
        <end position="271"/>
    </location>
</feature>
<dbReference type="AlphaFoldDB" id="A0AAX4KJ94"/>
<dbReference type="SUPFAM" id="SSF52047">
    <property type="entry name" value="RNI-like"/>
    <property type="match status" value="1"/>
</dbReference>
<organism evidence="2 3">
    <name type="scientific">Kwoniella europaea PYCC6329</name>
    <dbReference type="NCBI Taxonomy" id="1423913"/>
    <lineage>
        <taxon>Eukaryota</taxon>
        <taxon>Fungi</taxon>
        <taxon>Dikarya</taxon>
        <taxon>Basidiomycota</taxon>
        <taxon>Agaricomycotina</taxon>
        <taxon>Tremellomycetes</taxon>
        <taxon>Tremellales</taxon>
        <taxon>Cryptococcaceae</taxon>
        <taxon>Kwoniella</taxon>
    </lineage>
</organism>
<feature type="region of interest" description="Disordered" evidence="1">
    <location>
        <begin position="1"/>
        <end position="44"/>
    </location>
</feature>
<evidence type="ECO:0000313" key="2">
    <source>
        <dbReference type="EMBL" id="WWD06557.1"/>
    </source>
</evidence>
<dbReference type="Gene3D" id="3.80.10.10">
    <property type="entry name" value="Ribonuclease Inhibitor"/>
    <property type="match status" value="2"/>
</dbReference>
<feature type="compositionally biased region" description="Basic residues" evidence="1">
    <location>
        <begin position="180"/>
        <end position="193"/>
    </location>
</feature>
<reference evidence="2 3" key="1">
    <citation type="submission" date="2024-01" db="EMBL/GenBank/DDBJ databases">
        <title>Comparative genomics of Cryptococcus and Kwoniella reveals pathogenesis evolution and contrasting modes of karyotype evolution via chromosome fusion or intercentromeric recombination.</title>
        <authorList>
            <person name="Coelho M.A."/>
            <person name="David-Palma M."/>
            <person name="Shea T."/>
            <person name="Bowers K."/>
            <person name="McGinley-Smith S."/>
            <person name="Mohammad A.W."/>
            <person name="Gnirke A."/>
            <person name="Yurkov A.M."/>
            <person name="Nowrousian M."/>
            <person name="Sun S."/>
            <person name="Cuomo C.A."/>
            <person name="Heitman J."/>
        </authorList>
    </citation>
    <scope>NUCLEOTIDE SEQUENCE [LARGE SCALE GENOMIC DNA]</scope>
    <source>
        <strain evidence="2 3">PYCC6329</strain>
    </source>
</reference>